<evidence type="ECO:0000313" key="10">
    <source>
        <dbReference type="Proteomes" id="UP000001311"/>
    </source>
</evidence>
<keyword evidence="3 6" id="KW-0805">Transcription regulation</keyword>
<evidence type="ECO:0000256" key="3">
    <source>
        <dbReference type="ARBA" id="ARBA00023015"/>
    </source>
</evidence>
<dbReference type="Pfam" id="PF01709">
    <property type="entry name" value="Transcrip_reg"/>
    <property type="match status" value="1"/>
</dbReference>
<dbReference type="FunFam" id="1.10.10.200:FF:000002">
    <property type="entry name" value="Probable transcriptional regulatory protein CLM62_37755"/>
    <property type="match status" value="1"/>
</dbReference>
<evidence type="ECO:0000256" key="2">
    <source>
        <dbReference type="ARBA" id="ARBA00022490"/>
    </source>
</evidence>
<feature type="domain" description="TACO1/YebC-like second and third" evidence="7">
    <location>
        <begin position="138"/>
        <end position="293"/>
    </location>
</feature>
<keyword evidence="5 6" id="KW-0804">Transcription</keyword>
<dbReference type="InterPro" id="IPR017856">
    <property type="entry name" value="Integrase-like_N"/>
</dbReference>
<evidence type="ECO:0000256" key="4">
    <source>
        <dbReference type="ARBA" id="ARBA00023125"/>
    </source>
</evidence>
<dbReference type="Gene3D" id="3.30.70.980">
    <property type="match status" value="2"/>
</dbReference>
<dbReference type="PANTHER" id="PTHR12532">
    <property type="entry name" value="TRANSLATIONAL ACTIVATOR OF CYTOCHROME C OXIDASE 1"/>
    <property type="match status" value="1"/>
</dbReference>
<evidence type="ECO:0000256" key="1">
    <source>
        <dbReference type="ARBA" id="ARBA00008724"/>
    </source>
</evidence>
<dbReference type="PANTHER" id="PTHR12532:SF11">
    <property type="match status" value="1"/>
</dbReference>
<dbReference type="HAMAP" id="MF_00693">
    <property type="entry name" value="Transcrip_reg_TACO1"/>
    <property type="match status" value="1"/>
</dbReference>
<dbReference type="Proteomes" id="UP000001311">
    <property type="component" value="Chromosome"/>
</dbReference>
<dbReference type="InterPro" id="IPR026564">
    <property type="entry name" value="Transcrip_reg_TACO1-like_dom3"/>
</dbReference>
<dbReference type="EMBL" id="CP000683">
    <property type="protein sequence ID" value="ABV84910.1"/>
    <property type="molecule type" value="Genomic_DNA"/>
</dbReference>
<keyword evidence="10" id="KW-1185">Reference proteome</keyword>
<name>A8F1X4_RICM5</name>
<dbReference type="NCBIfam" id="NF001030">
    <property type="entry name" value="PRK00110.1"/>
    <property type="match status" value="1"/>
</dbReference>
<feature type="domain" description="TACO1/YebC-like N-terminal" evidence="8">
    <location>
        <begin position="60"/>
        <end position="130"/>
    </location>
</feature>
<dbReference type="InterPro" id="IPR049083">
    <property type="entry name" value="TACO1_YebC_N"/>
</dbReference>
<sequence>MSYVVFVSPRMLSVYYMLRSSVCRLLALFQFDLRILLFILLQSIYNTTFERKEINMAGHSKFKNIQHRKGAQDKKRAKVFTKLIREIVTAAKTGSSNIPENNPRLRNALTTARSQNLPKERIDKAINSANDSSNIENYTEIRYEGYAPNGIAIIVEALTDNKNRTAAEVRSSFTKYGGSLGETGSVNYLFNHCGVIQYPINIASNEDVLEAAIEAGGNDIISDDTTHTIYTDIENFSKVLEFLTGKYGIPEDSYIGWIPLNTIIIDDKEKAEKLLKLVEVLEESDDVQRVFGNYELSDGVYEIIQGEP</sequence>
<organism evidence="9 10">
    <name type="scientific">Rickettsia massiliae (strain Mtu5)</name>
    <dbReference type="NCBI Taxonomy" id="416276"/>
    <lineage>
        <taxon>Bacteria</taxon>
        <taxon>Pseudomonadati</taxon>
        <taxon>Pseudomonadota</taxon>
        <taxon>Alphaproteobacteria</taxon>
        <taxon>Rickettsiales</taxon>
        <taxon>Rickettsiaceae</taxon>
        <taxon>Rickettsieae</taxon>
        <taxon>Rickettsia</taxon>
        <taxon>spotted fever group</taxon>
    </lineage>
</organism>
<dbReference type="InterPro" id="IPR002876">
    <property type="entry name" value="Transcrip_reg_TACO1-like"/>
</dbReference>
<evidence type="ECO:0000313" key="9">
    <source>
        <dbReference type="EMBL" id="ABV84910.1"/>
    </source>
</evidence>
<reference evidence="9 10" key="1">
    <citation type="journal article" date="2007" name="Genome Res.">
        <title>Lateral gene transfer between obligate intracellular bacteria: evidence from the Rickettsia massiliae genome.</title>
        <authorList>
            <person name="Blanc G."/>
            <person name="Ogata H."/>
            <person name="Robert C."/>
            <person name="Audic S."/>
            <person name="Claverie J.-M."/>
            <person name="Raoult D."/>
        </authorList>
    </citation>
    <scope>NUCLEOTIDE SEQUENCE [LARGE SCALE GENOMIC DNA]</scope>
    <source>
        <strain evidence="10">Mtu5</strain>
    </source>
</reference>
<evidence type="ECO:0000256" key="6">
    <source>
        <dbReference type="HAMAP-Rule" id="MF_00693"/>
    </source>
</evidence>
<dbReference type="KEGG" id="rms:RMA_0775"/>
<dbReference type="Gene3D" id="1.10.10.200">
    <property type="match status" value="1"/>
</dbReference>
<dbReference type="NCBIfam" id="TIGR01033">
    <property type="entry name" value="YebC/PmpR family DNA-binding transcriptional regulator"/>
    <property type="match status" value="1"/>
</dbReference>
<dbReference type="Pfam" id="PF20772">
    <property type="entry name" value="TACO1_YebC_N"/>
    <property type="match status" value="1"/>
</dbReference>
<dbReference type="InterPro" id="IPR048300">
    <property type="entry name" value="TACO1_YebC-like_2nd/3rd_dom"/>
</dbReference>
<gene>
    <name evidence="9" type="ordered locus">RMA_0775</name>
</gene>
<dbReference type="AlphaFoldDB" id="A8F1X4"/>
<dbReference type="InterPro" id="IPR029072">
    <property type="entry name" value="YebC-like"/>
</dbReference>
<dbReference type="GO" id="GO:0006355">
    <property type="term" value="P:regulation of DNA-templated transcription"/>
    <property type="evidence" value="ECO:0007669"/>
    <property type="project" value="UniProtKB-UniRule"/>
</dbReference>
<dbReference type="GO" id="GO:0003677">
    <property type="term" value="F:DNA binding"/>
    <property type="evidence" value="ECO:0007669"/>
    <property type="project" value="UniProtKB-UniRule"/>
</dbReference>
<keyword evidence="2 6" id="KW-0963">Cytoplasm</keyword>
<evidence type="ECO:0000259" key="8">
    <source>
        <dbReference type="Pfam" id="PF20772"/>
    </source>
</evidence>
<accession>A8F1X4</accession>
<dbReference type="SUPFAM" id="SSF75625">
    <property type="entry name" value="YebC-like"/>
    <property type="match status" value="1"/>
</dbReference>
<dbReference type="HOGENOM" id="CLU_062974_2_2_5"/>
<evidence type="ECO:0000256" key="5">
    <source>
        <dbReference type="ARBA" id="ARBA00023163"/>
    </source>
</evidence>
<proteinExistence type="inferred from homology"/>
<evidence type="ECO:0000259" key="7">
    <source>
        <dbReference type="Pfam" id="PF01709"/>
    </source>
</evidence>
<protein>
    <recommendedName>
        <fullName evidence="6">Probable transcriptional regulatory protein RMA_0775</fullName>
    </recommendedName>
</protein>
<dbReference type="GO" id="GO:0005737">
    <property type="term" value="C:cytoplasm"/>
    <property type="evidence" value="ECO:0007669"/>
    <property type="project" value="UniProtKB-SubCell"/>
</dbReference>
<keyword evidence="4 6" id="KW-0238">DNA-binding</keyword>
<comment type="subcellular location">
    <subcellularLocation>
        <location evidence="6">Cytoplasm</location>
    </subcellularLocation>
</comment>
<comment type="similarity">
    <text evidence="1 6">Belongs to the TACO1 family.</text>
</comment>
<dbReference type="NCBIfam" id="NF009044">
    <property type="entry name" value="PRK12378.1"/>
    <property type="match status" value="1"/>
</dbReference>